<comment type="caution">
    <text evidence="16">The sequence shown here is derived from an EMBL/GenBank/DDBJ whole genome shotgun (WGS) entry which is preliminary data.</text>
</comment>
<dbReference type="SUPFAM" id="SSF47095">
    <property type="entry name" value="HMG-box"/>
    <property type="match status" value="1"/>
</dbReference>
<dbReference type="GO" id="GO:0016607">
    <property type="term" value="C:nuclear speck"/>
    <property type="evidence" value="ECO:0007669"/>
    <property type="project" value="UniProtKB-SubCell"/>
</dbReference>
<reference evidence="16" key="1">
    <citation type="submission" date="2023-03" db="EMBL/GenBank/DDBJ databases">
        <authorList>
            <person name="Steffen K."/>
            <person name="Cardenas P."/>
        </authorList>
    </citation>
    <scope>NUCLEOTIDE SEQUENCE</scope>
</reference>
<feature type="compositionally biased region" description="Pro residues" evidence="14">
    <location>
        <begin position="7"/>
        <end position="22"/>
    </location>
</feature>
<dbReference type="EMBL" id="CASHTH010001755">
    <property type="protein sequence ID" value="CAI8019454.1"/>
    <property type="molecule type" value="Genomic_DNA"/>
</dbReference>
<dbReference type="InterPro" id="IPR036910">
    <property type="entry name" value="HMG_box_dom_sf"/>
</dbReference>
<comment type="function">
    <text evidence="12">Transcriptional regulator that controls a genetic switch in male development. It is necessary and sufficient for initiating male sex determination by directing the development of supporting cell precursors (pre-Sertoli cells) as Sertoli rather than granulosa cells. Involved in different aspects of gene regulation including promoter activation or repression. Binds to the DNA consensus sequence 5'-[AT]AACAA[AT]-3'. SRY HMG box recognizes DNA by partial intercalation in the minor groove and promotes DNA bending. Also involved in pre-mRNA splicing. In male adult brain involved in the maintenance of motor functions of dopaminergic neurons.</text>
</comment>
<evidence type="ECO:0000256" key="1">
    <source>
        <dbReference type="ARBA" id="ARBA00004324"/>
    </source>
</evidence>
<evidence type="ECO:0000256" key="11">
    <source>
        <dbReference type="ARBA" id="ARBA00032498"/>
    </source>
</evidence>
<evidence type="ECO:0000256" key="14">
    <source>
        <dbReference type="SAM" id="MobiDB-lite"/>
    </source>
</evidence>
<feature type="compositionally biased region" description="Basic and acidic residues" evidence="14">
    <location>
        <begin position="23"/>
        <end position="39"/>
    </location>
</feature>
<evidence type="ECO:0000259" key="15">
    <source>
        <dbReference type="PROSITE" id="PS50118"/>
    </source>
</evidence>
<dbReference type="PANTHER" id="PTHR10270:SF161">
    <property type="entry name" value="SEX-DETERMINING REGION Y PROTEIN"/>
    <property type="match status" value="1"/>
</dbReference>
<name>A0AA35RXD8_GEOBA</name>
<accession>A0AA35RXD8</accession>
<evidence type="ECO:0000256" key="6">
    <source>
        <dbReference type="ARBA" id="ARBA00022928"/>
    </source>
</evidence>
<feature type="compositionally biased region" description="Polar residues" evidence="14">
    <location>
        <begin position="221"/>
        <end position="238"/>
    </location>
</feature>
<feature type="region of interest" description="Disordered" evidence="14">
    <location>
        <begin position="219"/>
        <end position="334"/>
    </location>
</feature>
<keyword evidence="6" id="KW-0726">Sexual differentiation</keyword>
<dbReference type="FunFam" id="1.10.30.10:FF:000002">
    <property type="entry name" value="transcription factor Sox-2"/>
    <property type="match status" value="1"/>
</dbReference>
<dbReference type="AlphaFoldDB" id="A0AA35RXD8"/>
<evidence type="ECO:0000256" key="10">
    <source>
        <dbReference type="ARBA" id="ARBA00023242"/>
    </source>
</evidence>
<feature type="DNA-binding region" description="HMG box" evidence="13">
    <location>
        <begin position="38"/>
        <end position="106"/>
    </location>
</feature>
<evidence type="ECO:0000256" key="7">
    <source>
        <dbReference type="ARBA" id="ARBA00023125"/>
    </source>
</evidence>
<dbReference type="Gene3D" id="1.10.30.10">
    <property type="entry name" value="High mobility group box domain"/>
    <property type="match status" value="1"/>
</dbReference>
<proteinExistence type="inferred from homology"/>
<keyword evidence="4" id="KW-0221">Differentiation</keyword>
<dbReference type="InterPro" id="IPR009071">
    <property type="entry name" value="HMG_box_dom"/>
</dbReference>
<dbReference type="InterPro" id="IPR050140">
    <property type="entry name" value="SRY-related_HMG-box_TF-like"/>
</dbReference>
<gene>
    <name evidence="16" type="ORF">GBAR_LOCUS11702</name>
</gene>
<evidence type="ECO:0000256" key="4">
    <source>
        <dbReference type="ARBA" id="ARBA00022782"/>
    </source>
</evidence>
<evidence type="ECO:0000256" key="2">
    <source>
        <dbReference type="ARBA" id="ARBA00005998"/>
    </source>
</evidence>
<keyword evidence="5" id="KW-0112">Calmodulin-binding</keyword>
<dbReference type="GO" id="GO:0000978">
    <property type="term" value="F:RNA polymerase II cis-regulatory region sequence-specific DNA binding"/>
    <property type="evidence" value="ECO:0007669"/>
    <property type="project" value="TreeGrafter"/>
</dbReference>
<keyword evidence="17" id="KW-1185">Reference proteome</keyword>
<dbReference type="GO" id="GO:0005516">
    <property type="term" value="F:calmodulin binding"/>
    <property type="evidence" value="ECO:0007669"/>
    <property type="project" value="UniProtKB-KW"/>
</dbReference>
<evidence type="ECO:0000256" key="8">
    <source>
        <dbReference type="ARBA" id="ARBA00023159"/>
    </source>
</evidence>
<evidence type="ECO:0000256" key="12">
    <source>
        <dbReference type="ARBA" id="ARBA00045821"/>
    </source>
</evidence>
<evidence type="ECO:0000256" key="13">
    <source>
        <dbReference type="PROSITE-ProRule" id="PRU00267"/>
    </source>
</evidence>
<dbReference type="GO" id="GO:0030154">
    <property type="term" value="P:cell differentiation"/>
    <property type="evidence" value="ECO:0007669"/>
    <property type="project" value="UniProtKB-KW"/>
</dbReference>
<keyword evidence="10 13" id="KW-0539">Nucleus</keyword>
<dbReference type="PROSITE" id="PS50118">
    <property type="entry name" value="HMG_BOX_2"/>
    <property type="match status" value="1"/>
</dbReference>
<dbReference type="SMART" id="SM00398">
    <property type="entry name" value="HMG"/>
    <property type="match status" value="1"/>
</dbReference>
<comment type="subcellular location">
    <subcellularLocation>
        <location evidence="1">Nucleus speckle</location>
    </subcellularLocation>
</comment>
<feature type="region of interest" description="Disordered" evidence="14">
    <location>
        <begin position="1"/>
        <end position="42"/>
    </location>
</feature>
<keyword evidence="7 13" id="KW-0238">DNA-binding</keyword>
<dbReference type="GO" id="GO:0007548">
    <property type="term" value="P:sex differentiation"/>
    <property type="evidence" value="ECO:0007669"/>
    <property type="project" value="UniProtKB-KW"/>
</dbReference>
<evidence type="ECO:0000256" key="5">
    <source>
        <dbReference type="ARBA" id="ARBA00022860"/>
    </source>
</evidence>
<evidence type="ECO:0000313" key="17">
    <source>
        <dbReference type="Proteomes" id="UP001174909"/>
    </source>
</evidence>
<organism evidence="16 17">
    <name type="scientific">Geodia barretti</name>
    <name type="common">Barrett's horny sponge</name>
    <dbReference type="NCBI Taxonomy" id="519541"/>
    <lineage>
        <taxon>Eukaryota</taxon>
        <taxon>Metazoa</taxon>
        <taxon>Porifera</taxon>
        <taxon>Demospongiae</taxon>
        <taxon>Heteroscleromorpha</taxon>
        <taxon>Tetractinellida</taxon>
        <taxon>Astrophorina</taxon>
        <taxon>Geodiidae</taxon>
        <taxon>Geodia</taxon>
    </lineage>
</organism>
<keyword evidence="8" id="KW-0010">Activator</keyword>
<keyword evidence="9" id="KW-0804">Transcription</keyword>
<feature type="domain" description="HMG box" evidence="15">
    <location>
        <begin position="38"/>
        <end position="106"/>
    </location>
</feature>
<dbReference type="CDD" id="cd22028">
    <property type="entry name" value="HMG-box_SoxA_SoxB_SoxG"/>
    <property type="match status" value="1"/>
</dbReference>
<dbReference type="Proteomes" id="UP001174909">
    <property type="component" value="Unassembled WGS sequence"/>
</dbReference>
<dbReference type="GO" id="GO:0001228">
    <property type="term" value="F:DNA-binding transcription activator activity, RNA polymerase II-specific"/>
    <property type="evidence" value="ECO:0007669"/>
    <property type="project" value="TreeGrafter"/>
</dbReference>
<dbReference type="PRINTS" id="PR00886">
    <property type="entry name" value="HIGHMOBLTY12"/>
</dbReference>
<dbReference type="Pfam" id="PF00505">
    <property type="entry name" value="HMG_box"/>
    <property type="match status" value="1"/>
</dbReference>
<sequence length="398" mass="43008">MHIMSLPNPPPYGYAMQPPPPVEPERQSPHSEEDDDKVKRPMNAFMVWSRKMRKKIADENPKMHNSEISKRLGTQWKALSDEEKRPYIEEAKKLREAHMKKHPNYKYKPKRKKQQPIRRFPVDMTHPYGPFVNYQRPTSLPPHIGLGQPGMPRQGVPYSQSQYMQGPRNDGYSPVNGYYSPTASYPYGYPSPATAGGGLAAGAPSPYAPCNGGPANGRTAYPSSQWSTAPVTSPTNGYGPNGTLPPLPSVGNMHEFPSSPQSLMTYSPDGPTFSPPSTSGYPLPYTSCSNGHHLDDSPVLPPTGSPVGSVDSYTGPMLGKTPEDSVASADSGPETDLSSMINVYLDDSSSAVGLEGGEAEFKLLTPSSCGDFGAATPFTSDSLLHEAGSSTVPLQHLL</sequence>
<evidence type="ECO:0000313" key="16">
    <source>
        <dbReference type="EMBL" id="CAI8019454.1"/>
    </source>
</evidence>
<dbReference type="PANTHER" id="PTHR10270">
    <property type="entry name" value="SOX TRANSCRIPTION FACTOR"/>
    <property type="match status" value="1"/>
</dbReference>
<protein>
    <recommendedName>
        <fullName evidence="3">Sex-determining region Y protein</fullName>
    </recommendedName>
    <alternativeName>
        <fullName evidence="11">Testis-determining factor</fullName>
    </alternativeName>
</protein>
<comment type="similarity">
    <text evidence="2">Belongs to the SRY family.</text>
</comment>
<evidence type="ECO:0000256" key="3">
    <source>
        <dbReference type="ARBA" id="ARBA00019052"/>
    </source>
</evidence>
<evidence type="ECO:0000256" key="9">
    <source>
        <dbReference type="ARBA" id="ARBA00023163"/>
    </source>
</evidence>
<feature type="compositionally biased region" description="Polar residues" evidence="14">
    <location>
        <begin position="275"/>
        <end position="290"/>
    </location>
</feature>